<evidence type="ECO:0000313" key="2">
    <source>
        <dbReference type="Proteomes" id="UP000828390"/>
    </source>
</evidence>
<dbReference type="Proteomes" id="UP000828390">
    <property type="component" value="Unassembled WGS sequence"/>
</dbReference>
<dbReference type="EMBL" id="JAIWYP010000009">
    <property type="protein sequence ID" value="KAH3775111.1"/>
    <property type="molecule type" value="Genomic_DNA"/>
</dbReference>
<evidence type="ECO:0000313" key="1">
    <source>
        <dbReference type="EMBL" id="KAH3775111.1"/>
    </source>
</evidence>
<keyword evidence="2" id="KW-1185">Reference proteome</keyword>
<proteinExistence type="predicted"/>
<reference evidence="1" key="1">
    <citation type="journal article" date="2019" name="bioRxiv">
        <title>The Genome of the Zebra Mussel, Dreissena polymorpha: A Resource for Invasive Species Research.</title>
        <authorList>
            <person name="McCartney M.A."/>
            <person name="Auch B."/>
            <person name="Kono T."/>
            <person name="Mallez S."/>
            <person name="Zhang Y."/>
            <person name="Obille A."/>
            <person name="Becker A."/>
            <person name="Abrahante J.E."/>
            <person name="Garbe J."/>
            <person name="Badalamenti J.P."/>
            <person name="Herman A."/>
            <person name="Mangelson H."/>
            <person name="Liachko I."/>
            <person name="Sullivan S."/>
            <person name="Sone E.D."/>
            <person name="Koren S."/>
            <person name="Silverstein K.A.T."/>
            <person name="Beckman K.B."/>
            <person name="Gohl D.M."/>
        </authorList>
    </citation>
    <scope>NUCLEOTIDE SEQUENCE</scope>
    <source>
        <strain evidence="1">Duluth1</strain>
        <tissue evidence="1">Whole animal</tissue>
    </source>
</reference>
<comment type="caution">
    <text evidence="1">The sequence shown here is derived from an EMBL/GenBank/DDBJ whole genome shotgun (WGS) entry which is preliminary data.</text>
</comment>
<gene>
    <name evidence="1" type="ORF">DPMN_176508</name>
</gene>
<accession>A0A9D4E8E7</accession>
<reference evidence="1" key="2">
    <citation type="submission" date="2020-11" db="EMBL/GenBank/DDBJ databases">
        <authorList>
            <person name="McCartney M.A."/>
            <person name="Auch B."/>
            <person name="Kono T."/>
            <person name="Mallez S."/>
            <person name="Becker A."/>
            <person name="Gohl D.M."/>
            <person name="Silverstein K.A.T."/>
            <person name="Koren S."/>
            <person name="Bechman K.B."/>
            <person name="Herman A."/>
            <person name="Abrahante J.E."/>
            <person name="Garbe J."/>
        </authorList>
    </citation>
    <scope>NUCLEOTIDE SEQUENCE</scope>
    <source>
        <strain evidence="1">Duluth1</strain>
        <tissue evidence="1">Whole animal</tissue>
    </source>
</reference>
<name>A0A9D4E8E7_DREPO</name>
<organism evidence="1 2">
    <name type="scientific">Dreissena polymorpha</name>
    <name type="common">Zebra mussel</name>
    <name type="synonym">Mytilus polymorpha</name>
    <dbReference type="NCBI Taxonomy" id="45954"/>
    <lineage>
        <taxon>Eukaryota</taxon>
        <taxon>Metazoa</taxon>
        <taxon>Spiralia</taxon>
        <taxon>Lophotrochozoa</taxon>
        <taxon>Mollusca</taxon>
        <taxon>Bivalvia</taxon>
        <taxon>Autobranchia</taxon>
        <taxon>Heteroconchia</taxon>
        <taxon>Euheterodonta</taxon>
        <taxon>Imparidentia</taxon>
        <taxon>Neoheterodontei</taxon>
        <taxon>Myida</taxon>
        <taxon>Dreissenoidea</taxon>
        <taxon>Dreissenidae</taxon>
        <taxon>Dreissena</taxon>
    </lineage>
</organism>
<sequence>MFKKLCEWNSKPTPHMRLLASHRSSWQTVQWFLERNHNMQYRKMSNCWSLVELDQLHCVQCDLCWRHAYEE</sequence>
<protein>
    <submittedName>
        <fullName evidence="1">Uncharacterized protein</fullName>
    </submittedName>
</protein>
<dbReference type="AlphaFoldDB" id="A0A9D4E8E7"/>